<dbReference type="InterPro" id="IPR013758">
    <property type="entry name" value="Topo_IIA_A/C_ab"/>
</dbReference>
<evidence type="ECO:0000313" key="10">
    <source>
        <dbReference type="EMBL" id="TWU11502.1"/>
    </source>
</evidence>
<comment type="catalytic activity">
    <reaction evidence="1 7">
        <text>ATP-dependent breakage, passage and rejoining of double-stranded DNA.</text>
        <dbReference type="EC" id="5.6.2.2"/>
    </reaction>
</comment>
<name>A0A5C6BIG2_9PLAN</name>
<evidence type="ECO:0000256" key="4">
    <source>
        <dbReference type="ARBA" id="ARBA00023029"/>
    </source>
</evidence>
<dbReference type="PROSITE" id="PS52040">
    <property type="entry name" value="TOPO_IIA"/>
    <property type="match status" value="1"/>
</dbReference>
<keyword evidence="5 7" id="KW-0238">DNA-binding</keyword>
<evidence type="ECO:0000256" key="3">
    <source>
        <dbReference type="ARBA" id="ARBA00012895"/>
    </source>
</evidence>
<keyword evidence="6 7" id="KW-0413">Isomerase</keyword>
<feature type="compositionally biased region" description="Basic and acidic residues" evidence="8">
    <location>
        <begin position="1"/>
        <end position="11"/>
    </location>
</feature>
<dbReference type="GO" id="GO:0005524">
    <property type="term" value="F:ATP binding"/>
    <property type="evidence" value="ECO:0007669"/>
    <property type="project" value="InterPro"/>
</dbReference>
<dbReference type="Gene3D" id="2.120.10.90">
    <property type="entry name" value="DNA gyrase/topoisomerase IV, subunit A, C-terminal"/>
    <property type="match status" value="1"/>
</dbReference>
<dbReference type="InterPro" id="IPR002205">
    <property type="entry name" value="Topo_IIA_dom_A"/>
</dbReference>
<dbReference type="SUPFAM" id="SSF56719">
    <property type="entry name" value="Type II DNA topoisomerase"/>
    <property type="match status" value="1"/>
</dbReference>
<evidence type="ECO:0000256" key="2">
    <source>
        <dbReference type="ARBA" id="ARBA00008263"/>
    </source>
</evidence>
<dbReference type="PANTHER" id="PTHR43493:SF5">
    <property type="entry name" value="DNA GYRASE SUBUNIT A, CHLOROPLASTIC_MITOCHONDRIAL"/>
    <property type="match status" value="1"/>
</dbReference>
<dbReference type="AlphaFoldDB" id="A0A5C6BIG2"/>
<feature type="compositionally biased region" description="Low complexity" evidence="8">
    <location>
        <begin position="24"/>
        <end position="43"/>
    </location>
</feature>
<dbReference type="Gene3D" id="3.90.199.10">
    <property type="entry name" value="Topoisomerase II, domain 5"/>
    <property type="match status" value="1"/>
</dbReference>
<protein>
    <recommendedName>
        <fullName evidence="3">DNA topoisomerase (ATP-hydrolyzing)</fullName>
        <ecNumber evidence="3">5.6.2.2</ecNumber>
    </recommendedName>
</protein>
<evidence type="ECO:0000256" key="7">
    <source>
        <dbReference type="PROSITE-ProRule" id="PRU01384"/>
    </source>
</evidence>
<dbReference type="GO" id="GO:0005737">
    <property type="term" value="C:cytoplasm"/>
    <property type="evidence" value="ECO:0007669"/>
    <property type="project" value="TreeGrafter"/>
</dbReference>
<feature type="domain" description="Topo IIA-type catalytic" evidence="9">
    <location>
        <begin position="73"/>
        <end position="549"/>
    </location>
</feature>
<gene>
    <name evidence="10" type="primary">gyrA_1</name>
    <name evidence="10" type="ORF">CA54_03090</name>
</gene>
<evidence type="ECO:0000259" key="9">
    <source>
        <dbReference type="PROSITE" id="PS52040"/>
    </source>
</evidence>
<feature type="active site" description="O-(5'-phospho-DNA)-tyrosine intermediate" evidence="7">
    <location>
        <position position="162"/>
    </location>
</feature>
<dbReference type="GO" id="GO:0003918">
    <property type="term" value="F:DNA topoisomerase type II (double strand cut, ATP-hydrolyzing) activity"/>
    <property type="evidence" value="ECO:0007669"/>
    <property type="project" value="UniProtKB-EC"/>
</dbReference>
<dbReference type="Proteomes" id="UP000320735">
    <property type="component" value="Unassembled WGS sequence"/>
</dbReference>
<dbReference type="InterPro" id="IPR013757">
    <property type="entry name" value="Topo_IIA_A_a_sf"/>
</dbReference>
<sequence length="818" mass="91674">MATLWHTEKTLAPKRNPKRKQSKKAVAAKSKGGNSNGTNGSNGADRIEYVSISQETRRRYLNYAMSVITARALPDIRDGLKPVQRRILYVMFDGLRLTFDAKHRKCSKICGDTTGNFHPHGDVAVYEALCRMAQDFSLRKPLIDGQGNFGSMMGLPAAASRYTEARLTTIAAELMSELRYQTVDMRPTYDAVTEEPVVLPARYPNLLVNGAHGIAVGMMTNIPPHNLGEVVSACIYMIDHSNVTVAQLLRYIKGPDFPLGGRLITDRRSMRKVYEEGRGSLKVRGEWKPDRQGRKTLSNQLVIYSMPYSVESGNLVNEIGSVVQNRKLPQLLDVNDETSDDNGLRIVLELKPGADPEAVMAYLYKHTSLEQNFNFNSTSLIPDGHGLTVPARLNLVEMLQHFLDFRFTTVRRRFEYVLEQLRKRIHILEGFEIVFKGLDKALKIIRKSQGKQDAAQKLMRVFPLDEIQTDAILVMQLYKISTLEIDNILEELAEKRAEASRIERILKSDKRLWGVVKNELKELADKYPDKRRTSIGSTDEIAEFDPEAYIVRENANVVVTQDGWIKRVGRMAKVESTRVREGDAVLNVVPGSTLDQMIFFSTEGVAYTMRIDGIPASAGYGDPLGKHFRLGDGAKIVAAMSTDVRFVPEDKKKRGQATPTPYLLVATARGQVMRISLSTFRAISTKAGRKFCRLSKGDKVVFVELATEAETMFLATKSARILHFPIDEVPILGGPGKGVRGIKLQDDDEVLGGVQLIAARDCLRVKNEHDKLLTFGQMKYNVTSRGGKGVKTSHRTDFVEIIRPHIELVDWTAMEETE</sequence>
<evidence type="ECO:0000256" key="6">
    <source>
        <dbReference type="ARBA" id="ARBA00023235"/>
    </source>
</evidence>
<evidence type="ECO:0000256" key="1">
    <source>
        <dbReference type="ARBA" id="ARBA00000185"/>
    </source>
</evidence>
<accession>A0A5C6BIG2</accession>
<dbReference type="Pfam" id="PF03989">
    <property type="entry name" value="DNA_gyraseA_C"/>
    <property type="match status" value="2"/>
</dbReference>
<dbReference type="GO" id="GO:0009330">
    <property type="term" value="C:DNA topoisomerase type II (double strand cut, ATP-hydrolyzing) complex"/>
    <property type="evidence" value="ECO:0007669"/>
    <property type="project" value="TreeGrafter"/>
</dbReference>
<keyword evidence="11" id="KW-1185">Reference proteome</keyword>
<keyword evidence="4 7" id="KW-0799">Topoisomerase</keyword>
<dbReference type="InterPro" id="IPR050220">
    <property type="entry name" value="Type_II_DNA_Topoisomerases"/>
</dbReference>
<dbReference type="SMART" id="SM00434">
    <property type="entry name" value="TOP4c"/>
    <property type="match status" value="1"/>
</dbReference>
<dbReference type="GO" id="GO:0003677">
    <property type="term" value="F:DNA binding"/>
    <property type="evidence" value="ECO:0007669"/>
    <property type="project" value="UniProtKB-UniRule"/>
</dbReference>
<dbReference type="Pfam" id="PF00521">
    <property type="entry name" value="DNA_topoisoIV"/>
    <property type="match status" value="1"/>
</dbReference>
<comment type="caution">
    <text evidence="10">The sequence shown here is derived from an EMBL/GenBank/DDBJ whole genome shotgun (WGS) entry which is preliminary data.</text>
</comment>
<dbReference type="PANTHER" id="PTHR43493">
    <property type="entry name" value="DNA GYRASE/TOPOISOMERASE SUBUNIT A"/>
    <property type="match status" value="1"/>
</dbReference>
<dbReference type="GO" id="GO:0006265">
    <property type="term" value="P:DNA topological change"/>
    <property type="evidence" value="ECO:0007669"/>
    <property type="project" value="UniProtKB-UniRule"/>
</dbReference>
<dbReference type="EMBL" id="SJPP01000001">
    <property type="protein sequence ID" value="TWU11502.1"/>
    <property type="molecule type" value="Genomic_DNA"/>
</dbReference>
<dbReference type="EC" id="5.6.2.2" evidence="3"/>
<dbReference type="InterPro" id="IPR013760">
    <property type="entry name" value="Topo_IIA-like_dom_sf"/>
</dbReference>
<dbReference type="Gene3D" id="3.30.1360.40">
    <property type="match status" value="1"/>
</dbReference>
<proteinExistence type="inferred from homology"/>
<dbReference type="NCBIfam" id="NF004044">
    <property type="entry name" value="PRK05561.1"/>
    <property type="match status" value="1"/>
</dbReference>
<evidence type="ECO:0000313" key="11">
    <source>
        <dbReference type="Proteomes" id="UP000320735"/>
    </source>
</evidence>
<feature type="region of interest" description="Disordered" evidence="8">
    <location>
        <begin position="1"/>
        <end position="44"/>
    </location>
</feature>
<dbReference type="Gene3D" id="1.10.268.10">
    <property type="entry name" value="Topoisomerase, domain 3"/>
    <property type="match status" value="1"/>
</dbReference>
<comment type="similarity">
    <text evidence="2">Belongs to the type II topoisomerase GyrA/ParC subunit family.</text>
</comment>
<evidence type="ECO:0000256" key="5">
    <source>
        <dbReference type="ARBA" id="ARBA00023125"/>
    </source>
</evidence>
<dbReference type="InterPro" id="IPR006691">
    <property type="entry name" value="GyrA/parC_rep"/>
</dbReference>
<dbReference type="SUPFAM" id="SSF101904">
    <property type="entry name" value="GyrA/ParC C-terminal domain-like"/>
    <property type="match status" value="1"/>
</dbReference>
<evidence type="ECO:0000256" key="8">
    <source>
        <dbReference type="SAM" id="MobiDB-lite"/>
    </source>
</evidence>
<dbReference type="CDD" id="cd00187">
    <property type="entry name" value="TOP4c"/>
    <property type="match status" value="1"/>
</dbReference>
<organism evidence="10 11">
    <name type="scientific">Symmachiella macrocystis</name>
    <dbReference type="NCBI Taxonomy" id="2527985"/>
    <lineage>
        <taxon>Bacteria</taxon>
        <taxon>Pseudomonadati</taxon>
        <taxon>Planctomycetota</taxon>
        <taxon>Planctomycetia</taxon>
        <taxon>Planctomycetales</taxon>
        <taxon>Planctomycetaceae</taxon>
        <taxon>Symmachiella</taxon>
    </lineage>
</organism>
<reference evidence="10 11" key="1">
    <citation type="submission" date="2019-02" db="EMBL/GenBank/DDBJ databases">
        <title>Deep-cultivation of Planctomycetes and their phenomic and genomic characterization uncovers novel biology.</title>
        <authorList>
            <person name="Wiegand S."/>
            <person name="Jogler M."/>
            <person name="Boedeker C."/>
            <person name="Pinto D."/>
            <person name="Vollmers J."/>
            <person name="Rivas-Marin E."/>
            <person name="Kohn T."/>
            <person name="Peeters S.H."/>
            <person name="Heuer A."/>
            <person name="Rast P."/>
            <person name="Oberbeckmann S."/>
            <person name="Bunk B."/>
            <person name="Jeske O."/>
            <person name="Meyerdierks A."/>
            <person name="Storesund J.E."/>
            <person name="Kallscheuer N."/>
            <person name="Luecker S."/>
            <person name="Lage O.M."/>
            <person name="Pohl T."/>
            <person name="Merkel B.J."/>
            <person name="Hornburger P."/>
            <person name="Mueller R.-W."/>
            <person name="Bruemmer F."/>
            <person name="Labrenz M."/>
            <person name="Spormann A.M."/>
            <person name="Op Den Camp H."/>
            <person name="Overmann J."/>
            <person name="Amann R."/>
            <person name="Jetten M.S.M."/>
            <person name="Mascher T."/>
            <person name="Medema M.H."/>
            <person name="Devos D.P."/>
            <person name="Kaster A.-K."/>
            <person name="Ovreas L."/>
            <person name="Rohde M."/>
            <person name="Galperin M.Y."/>
            <person name="Jogler C."/>
        </authorList>
    </citation>
    <scope>NUCLEOTIDE SEQUENCE [LARGE SCALE GENOMIC DNA]</scope>
    <source>
        <strain evidence="10 11">CA54</strain>
    </source>
</reference>
<dbReference type="InterPro" id="IPR035516">
    <property type="entry name" value="Gyrase/topoIV_suA_C"/>
</dbReference>